<dbReference type="RefSeq" id="WP_189607240.1">
    <property type="nucleotide sequence ID" value="NZ_BMXR01000002.1"/>
</dbReference>
<dbReference type="InterPro" id="IPR036059">
    <property type="entry name" value="TldD/PmbA_sf"/>
</dbReference>
<feature type="domain" description="Metalloprotease TldD/E C-terminal" evidence="3">
    <location>
        <begin position="224"/>
        <end position="442"/>
    </location>
</feature>
<reference evidence="5" key="2">
    <citation type="submission" date="2020-09" db="EMBL/GenBank/DDBJ databases">
        <authorList>
            <person name="Sun Q."/>
            <person name="Kim S."/>
        </authorList>
    </citation>
    <scope>NUCLEOTIDE SEQUENCE</scope>
    <source>
        <strain evidence="5">KCTC 22169</strain>
    </source>
</reference>
<dbReference type="Proteomes" id="UP000626148">
    <property type="component" value="Unassembled WGS sequence"/>
</dbReference>
<dbReference type="InterPro" id="IPR035068">
    <property type="entry name" value="TldD/PmbA_N"/>
</dbReference>
<gene>
    <name evidence="5" type="ORF">GCM10007392_08360</name>
</gene>
<dbReference type="Pfam" id="PF19289">
    <property type="entry name" value="PmbA_TldD_3rd"/>
    <property type="match status" value="1"/>
</dbReference>
<evidence type="ECO:0000259" key="3">
    <source>
        <dbReference type="Pfam" id="PF19289"/>
    </source>
</evidence>
<protein>
    <submittedName>
        <fullName evidence="5">Zn-dependent protease</fullName>
    </submittedName>
</protein>
<dbReference type="InterPro" id="IPR047657">
    <property type="entry name" value="PmbA"/>
</dbReference>
<sequence length="442" mass="47956">MTDTRPYDTLLEKARDRGAEADLIIDHQQSLSLKARDGELEEQAVSDTRTLGLRVIKDERVGLAYSEARDEAALDQLLNQALVNAEFSKPDPEQQIPDNAQTLTSDDALLCPESHLTPEARIDLALYLERTLAGRDRIRNVPYNGVSERIGERQLLSTRGLNARHRSRTNSLFAYALAADGDITAMAGHGQTARTGEALNADDLIERVYADAIDLLAGKPVPSRHYDVIFDTEAQAGLLSAFMSALSAKAAKDGVNPWRDQLGQAVASADFNLTDEPDNTDGFGYRLFDAEGTACRTTPLIVNGELRTLLHNSATARHFGLETTGHAQRGPKSSLGVGAHQLTVTPGRATSADLTSGEYLLLTDLDGLHSGTNALTGDFSLGASGYLCRDGKRIQAVRGITVAANFFELLKRIAVIGDTAQWNWRRSVRMPTLRFSDVAISG</sequence>
<evidence type="ECO:0000313" key="6">
    <source>
        <dbReference type="Proteomes" id="UP000626148"/>
    </source>
</evidence>
<dbReference type="EMBL" id="BMXR01000002">
    <property type="protein sequence ID" value="GGX43930.1"/>
    <property type="molecule type" value="Genomic_DNA"/>
</dbReference>
<dbReference type="InterPro" id="IPR045570">
    <property type="entry name" value="Metalloprtase-TldD/E_cen_dom"/>
</dbReference>
<comment type="caution">
    <text evidence="5">The sequence shown here is derived from an EMBL/GenBank/DDBJ whole genome shotgun (WGS) entry which is preliminary data.</text>
</comment>
<accession>A0A918K247</accession>
<dbReference type="SUPFAM" id="SSF111283">
    <property type="entry name" value="Putative modulator of DNA gyrase, PmbA/TldD"/>
    <property type="match status" value="1"/>
</dbReference>
<evidence type="ECO:0000259" key="2">
    <source>
        <dbReference type="Pfam" id="PF01523"/>
    </source>
</evidence>
<keyword evidence="6" id="KW-1185">Reference proteome</keyword>
<dbReference type="InterPro" id="IPR045569">
    <property type="entry name" value="Metalloprtase-TldD/E_C"/>
</dbReference>
<feature type="domain" description="Metalloprotease TldD/E N-terminal" evidence="2">
    <location>
        <begin position="21"/>
        <end position="85"/>
    </location>
</feature>
<dbReference type="Pfam" id="PF19290">
    <property type="entry name" value="PmbA_TldD_2nd"/>
    <property type="match status" value="1"/>
</dbReference>
<dbReference type="PANTHER" id="PTHR43421:SF1">
    <property type="entry name" value="METALLOPROTEASE PMBA"/>
    <property type="match status" value="1"/>
</dbReference>
<name>A0A918K247_9GAMM</name>
<dbReference type="Gene3D" id="3.30.2290.10">
    <property type="entry name" value="PmbA/TldD superfamily"/>
    <property type="match status" value="1"/>
</dbReference>
<dbReference type="AlphaFoldDB" id="A0A918K247"/>
<keyword evidence="5" id="KW-0378">Hydrolase</keyword>
<keyword evidence="5" id="KW-0645">Protease</keyword>
<comment type="similarity">
    <text evidence="1">Belongs to the peptidase U62 family.</text>
</comment>
<feature type="domain" description="Metalloprotease TldD/E central" evidence="4">
    <location>
        <begin position="113"/>
        <end position="215"/>
    </location>
</feature>
<evidence type="ECO:0000256" key="1">
    <source>
        <dbReference type="ARBA" id="ARBA00005836"/>
    </source>
</evidence>
<dbReference type="GO" id="GO:0006508">
    <property type="term" value="P:proteolysis"/>
    <property type="evidence" value="ECO:0007669"/>
    <property type="project" value="UniProtKB-KW"/>
</dbReference>
<dbReference type="GO" id="GO:0008237">
    <property type="term" value="F:metallopeptidase activity"/>
    <property type="evidence" value="ECO:0007669"/>
    <property type="project" value="InterPro"/>
</dbReference>
<evidence type="ECO:0000313" key="5">
    <source>
        <dbReference type="EMBL" id="GGX43930.1"/>
    </source>
</evidence>
<dbReference type="GO" id="GO:0005829">
    <property type="term" value="C:cytosol"/>
    <property type="evidence" value="ECO:0007669"/>
    <property type="project" value="TreeGrafter"/>
</dbReference>
<proteinExistence type="inferred from homology"/>
<organism evidence="5 6">
    <name type="scientific">Saccharospirillum salsuginis</name>
    <dbReference type="NCBI Taxonomy" id="418750"/>
    <lineage>
        <taxon>Bacteria</taxon>
        <taxon>Pseudomonadati</taxon>
        <taxon>Pseudomonadota</taxon>
        <taxon>Gammaproteobacteria</taxon>
        <taxon>Oceanospirillales</taxon>
        <taxon>Saccharospirillaceae</taxon>
        <taxon>Saccharospirillum</taxon>
    </lineage>
</organism>
<dbReference type="Pfam" id="PF01523">
    <property type="entry name" value="PmbA_TldD_1st"/>
    <property type="match status" value="1"/>
</dbReference>
<dbReference type="PANTHER" id="PTHR43421">
    <property type="entry name" value="METALLOPROTEASE PMBA"/>
    <property type="match status" value="1"/>
</dbReference>
<dbReference type="InterPro" id="IPR002510">
    <property type="entry name" value="Metalloprtase-TldD/E_N"/>
</dbReference>
<evidence type="ECO:0000259" key="4">
    <source>
        <dbReference type="Pfam" id="PF19290"/>
    </source>
</evidence>
<reference evidence="5" key="1">
    <citation type="journal article" date="2014" name="Int. J. Syst. Evol. Microbiol.">
        <title>Complete genome sequence of Corynebacterium casei LMG S-19264T (=DSM 44701T), isolated from a smear-ripened cheese.</title>
        <authorList>
            <consortium name="US DOE Joint Genome Institute (JGI-PGF)"/>
            <person name="Walter F."/>
            <person name="Albersmeier A."/>
            <person name="Kalinowski J."/>
            <person name="Ruckert C."/>
        </authorList>
    </citation>
    <scope>NUCLEOTIDE SEQUENCE</scope>
    <source>
        <strain evidence="5">KCTC 22169</strain>
    </source>
</reference>